<accession>A0A261UGK6</accession>
<dbReference type="PANTHER" id="PTHR43767">
    <property type="entry name" value="LONG-CHAIN-FATTY-ACID--COA LIGASE"/>
    <property type="match status" value="1"/>
</dbReference>
<gene>
    <name evidence="3" type="ORF">CAL28_15200</name>
</gene>
<dbReference type="AlphaFoldDB" id="A0A261UGK6"/>
<dbReference type="PROSITE" id="PS00455">
    <property type="entry name" value="AMP_BINDING"/>
    <property type="match status" value="1"/>
</dbReference>
<dbReference type="PANTHER" id="PTHR43767:SF8">
    <property type="entry name" value="LONG-CHAIN-FATTY-ACID--COA LIGASE"/>
    <property type="match status" value="1"/>
</dbReference>
<reference evidence="4" key="1">
    <citation type="submission" date="2017-05" db="EMBL/GenBank/DDBJ databases">
        <title>Complete and WGS of Bordetella genogroups.</title>
        <authorList>
            <person name="Spilker T."/>
            <person name="Lipuma J."/>
        </authorList>
    </citation>
    <scope>NUCLEOTIDE SEQUENCE [LARGE SCALE GENOMIC DNA]</scope>
    <source>
        <strain evidence="4">AU8856</strain>
    </source>
</reference>
<sequence length="491" mass="50392">MKVEDFFALLADARRAADTALVTEAGDLSYETLNRRVEAHAGRLAALGGGAVASLMDNGADWVVHDLACLRAGLVHLPLPPFFTPAQLRAAMSAAGTSTLVTGASMKDALAALDPGEGESWSDTLGVYRPRLPAVPAHPGTAKITFTSGSTGNPKGVCLGAREMLGVAAGVAAATASLGIRRHMTALPLPVLLENIAGVYAPLIQGAAIVVHPGARVGLRGSSSFDAAAFHGALQACGAESAIVLPQMLRVYAGWLAATGAKAPAGLRFMAVGGAAVGAPLLLQARALGLPAYEGYGLSEACSVQTLNLPGADSPGSAGRPLPHAGVRIAPDGEIEIAGTHALGYLGQPPAADAWLRTGDLGHIDDAGFLHIEGRKKNVLITGFGRNVSPEWVELQLAGQPGIAHAVVLGEGQAALGAVLWPLPGTDDATLQAGVDRANRLLPDYARIGAWMRARAEFSFASGMATPNGRPRRDAIAARHADLFLDVHLHP</sequence>
<dbReference type="EMBL" id="NEVS01000004">
    <property type="protein sequence ID" value="OZI60731.1"/>
    <property type="molecule type" value="Genomic_DNA"/>
</dbReference>
<dbReference type="SUPFAM" id="SSF56801">
    <property type="entry name" value="Acetyl-CoA synthetase-like"/>
    <property type="match status" value="1"/>
</dbReference>
<keyword evidence="1" id="KW-0436">Ligase</keyword>
<dbReference type="Gene3D" id="3.40.50.12780">
    <property type="entry name" value="N-terminal domain of ligase-like"/>
    <property type="match status" value="1"/>
</dbReference>
<comment type="caution">
    <text evidence="3">The sequence shown here is derived from an EMBL/GenBank/DDBJ whole genome shotgun (WGS) entry which is preliminary data.</text>
</comment>
<evidence type="ECO:0000313" key="3">
    <source>
        <dbReference type="EMBL" id="OZI60731.1"/>
    </source>
</evidence>
<feature type="domain" description="AMP-dependent synthetase/ligase" evidence="2">
    <location>
        <begin position="13"/>
        <end position="333"/>
    </location>
</feature>
<dbReference type="InterPro" id="IPR042099">
    <property type="entry name" value="ANL_N_sf"/>
</dbReference>
<evidence type="ECO:0000256" key="1">
    <source>
        <dbReference type="ARBA" id="ARBA00022598"/>
    </source>
</evidence>
<evidence type="ECO:0000259" key="2">
    <source>
        <dbReference type="Pfam" id="PF00501"/>
    </source>
</evidence>
<dbReference type="Pfam" id="PF00501">
    <property type="entry name" value="AMP-binding"/>
    <property type="match status" value="1"/>
</dbReference>
<name>A0A261UGK6_9BORD</name>
<dbReference type="Pfam" id="PF23562">
    <property type="entry name" value="AMP-binding_C_3"/>
    <property type="match status" value="1"/>
</dbReference>
<dbReference type="Proteomes" id="UP000215767">
    <property type="component" value="Unassembled WGS sequence"/>
</dbReference>
<dbReference type="InterPro" id="IPR050237">
    <property type="entry name" value="ATP-dep_AMP-bd_enzyme"/>
</dbReference>
<dbReference type="InterPro" id="IPR020845">
    <property type="entry name" value="AMP-binding_CS"/>
</dbReference>
<dbReference type="GO" id="GO:0016874">
    <property type="term" value="F:ligase activity"/>
    <property type="evidence" value="ECO:0007669"/>
    <property type="project" value="UniProtKB-KW"/>
</dbReference>
<dbReference type="InterPro" id="IPR000873">
    <property type="entry name" value="AMP-dep_synth/lig_dom"/>
</dbReference>
<dbReference type="OrthoDB" id="9766486at2"/>
<proteinExistence type="predicted"/>
<dbReference type="RefSeq" id="WP_094842137.1">
    <property type="nucleotide sequence ID" value="NZ_NEVS01000004.1"/>
</dbReference>
<organism evidence="3 4">
    <name type="scientific">Bordetella genomosp. 11</name>
    <dbReference type="NCBI Taxonomy" id="1416808"/>
    <lineage>
        <taxon>Bacteria</taxon>
        <taxon>Pseudomonadati</taxon>
        <taxon>Pseudomonadota</taxon>
        <taxon>Betaproteobacteria</taxon>
        <taxon>Burkholderiales</taxon>
        <taxon>Alcaligenaceae</taxon>
        <taxon>Bordetella</taxon>
    </lineage>
</organism>
<evidence type="ECO:0000313" key="4">
    <source>
        <dbReference type="Proteomes" id="UP000215767"/>
    </source>
</evidence>
<protein>
    <submittedName>
        <fullName evidence="3">Long-chain acyl-CoA synthetase</fullName>
    </submittedName>
</protein>
<keyword evidence="4" id="KW-1185">Reference proteome</keyword>